<dbReference type="GO" id="GO:0031213">
    <property type="term" value="C:RSF complex"/>
    <property type="evidence" value="ECO:0007669"/>
    <property type="project" value="InterPro"/>
</dbReference>
<accession>S4NVZ7</accession>
<evidence type="ECO:0000256" key="4">
    <source>
        <dbReference type="PROSITE-ProRule" id="PRU00146"/>
    </source>
</evidence>
<dbReference type="PROSITE" id="PS50016">
    <property type="entry name" value="ZF_PHD_2"/>
    <property type="match status" value="1"/>
</dbReference>
<dbReference type="AlphaFoldDB" id="S4NVZ7"/>
<dbReference type="SMART" id="SM00249">
    <property type="entry name" value="PHD"/>
    <property type="match status" value="1"/>
</dbReference>
<evidence type="ECO:0000256" key="1">
    <source>
        <dbReference type="ARBA" id="ARBA00022723"/>
    </source>
</evidence>
<evidence type="ECO:0000259" key="6">
    <source>
        <dbReference type="PROSITE" id="PS50016"/>
    </source>
</evidence>
<dbReference type="PANTHER" id="PTHR14296:SF16">
    <property type="entry name" value="REMODELING AND SPACING FACTOR 1"/>
    <property type="match status" value="1"/>
</dbReference>
<protein>
    <submittedName>
        <fullName evidence="7">Remodeling and spacing factor 1</fullName>
    </submittedName>
</protein>
<dbReference type="CDD" id="cd15543">
    <property type="entry name" value="PHD_RSF1"/>
    <property type="match status" value="1"/>
</dbReference>
<keyword evidence="1" id="KW-0479">Metal-binding</keyword>
<dbReference type="PANTHER" id="PTHR14296">
    <property type="entry name" value="REMODELING AND SPACING FACTOR 1"/>
    <property type="match status" value="1"/>
</dbReference>
<dbReference type="InterPro" id="IPR028938">
    <property type="entry name" value="Rsf1-like"/>
</dbReference>
<reference evidence="7" key="1">
    <citation type="journal article" date="2013" name="BMC Genomics">
        <title>Unscrambling butterfly oogenesis.</title>
        <authorList>
            <person name="Carter J.M."/>
            <person name="Baker S.C."/>
            <person name="Pink R."/>
            <person name="Carter D.R."/>
            <person name="Collins A."/>
            <person name="Tomlin J."/>
            <person name="Gibbs M."/>
            <person name="Breuker C.J."/>
        </authorList>
    </citation>
    <scope>NUCLEOTIDE SEQUENCE</scope>
    <source>
        <tissue evidence="7">Ovary</tissue>
    </source>
</reference>
<organism evidence="7">
    <name type="scientific">Pararge aegeria</name>
    <name type="common">speckled wood butterfly</name>
    <dbReference type="NCBI Taxonomy" id="116150"/>
    <lineage>
        <taxon>Eukaryota</taxon>
        <taxon>Metazoa</taxon>
        <taxon>Ecdysozoa</taxon>
        <taxon>Arthropoda</taxon>
        <taxon>Hexapoda</taxon>
        <taxon>Insecta</taxon>
        <taxon>Pterygota</taxon>
        <taxon>Neoptera</taxon>
        <taxon>Endopterygota</taxon>
        <taxon>Lepidoptera</taxon>
        <taxon>Glossata</taxon>
        <taxon>Ditrysia</taxon>
        <taxon>Papilionoidea</taxon>
        <taxon>Nymphalidae</taxon>
        <taxon>Satyrinae</taxon>
        <taxon>Satyrini</taxon>
        <taxon>Parargina</taxon>
        <taxon>Pararge</taxon>
    </lineage>
</organism>
<proteinExistence type="predicted"/>
<dbReference type="Pfam" id="PF00628">
    <property type="entry name" value="PHD"/>
    <property type="match status" value="1"/>
</dbReference>
<evidence type="ECO:0000256" key="5">
    <source>
        <dbReference type="SAM" id="MobiDB-lite"/>
    </source>
</evidence>
<sequence length="123" mass="13950">NYEPEPDLDFNKSDHEFSPESDLETGDSAEPLKLARTLQEGAANDDGFCKRCGSAEQPEWILLCDVCNEGYHASCLKPMLFVVPEGDWFCPPCNHERLISALEKELTKYDELLANVEAERERK</sequence>
<dbReference type="InterPro" id="IPR013083">
    <property type="entry name" value="Znf_RING/FYVE/PHD"/>
</dbReference>
<dbReference type="GO" id="GO:0045892">
    <property type="term" value="P:negative regulation of DNA-templated transcription"/>
    <property type="evidence" value="ECO:0007669"/>
    <property type="project" value="TreeGrafter"/>
</dbReference>
<dbReference type="EMBL" id="GAIX01011361">
    <property type="protein sequence ID" value="JAA81199.1"/>
    <property type="molecule type" value="Transcribed_RNA"/>
</dbReference>
<dbReference type="GO" id="GO:0008270">
    <property type="term" value="F:zinc ion binding"/>
    <property type="evidence" value="ECO:0007669"/>
    <property type="project" value="UniProtKB-KW"/>
</dbReference>
<dbReference type="Gene3D" id="3.30.40.10">
    <property type="entry name" value="Zinc/RING finger domain, C3HC4 (zinc finger)"/>
    <property type="match status" value="1"/>
</dbReference>
<name>S4NVZ7_9NEOP</name>
<dbReference type="InterPro" id="IPR019787">
    <property type="entry name" value="Znf_PHD-finger"/>
</dbReference>
<dbReference type="InterPro" id="IPR019786">
    <property type="entry name" value="Zinc_finger_PHD-type_CS"/>
</dbReference>
<reference evidence="7" key="2">
    <citation type="submission" date="2013-05" db="EMBL/GenBank/DDBJ databases">
        <authorList>
            <person name="Carter J.-M."/>
            <person name="Baker S.C."/>
            <person name="Pink R."/>
            <person name="Carter D.R.F."/>
            <person name="Collins A."/>
            <person name="Tomlin J."/>
            <person name="Gibbs M."/>
            <person name="Breuker C.J."/>
        </authorList>
    </citation>
    <scope>NUCLEOTIDE SEQUENCE</scope>
    <source>
        <tissue evidence="7">Ovary</tissue>
    </source>
</reference>
<feature type="region of interest" description="Disordered" evidence="5">
    <location>
        <begin position="1"/>
        <end position="29"/>
    </location>
</feature>
<dbReference type="PROSITE" id="PS01359">
    <property type="entry name" value="ZF_PHD_1"/>
    <property type="match status" value="1"/>
</dbReference>
<feature type="non-terminal residue" evidence="7">
    <location>
        <position position="123"/>
    </location>
</feature>
<evidence type="ECO:0000313" key="7">
    <source>
        <dbReference type="EMBL" id="JAA81199.1"/>
    </source>
</evidence>
<dbReference type="InterPro" id="IPR001965">
    <property type="entry name" value="Znf_PHD"/>
</dbReference>
<keyword evidence="2 4" id="KW-0863">Zinc-finger</keyword>
<feature type="non-terminal residue" evidence="7">
    <location>
        <position position="1"/>
    </location>
</feature>
<dbReference type="InterPro" id="IPR011011">
    <property type="entry name" value="Znf_FYVE_PHD"/>
</dbReference>
<keyword evidence="3" id="KW-0862">Zinc</keyword>
<dbReference type="GO" id="GO:0042393">
    <property type="term" value="F:histone binding"/>
    <property type="evidence" value="ECO:0007669"/>
    <property type="project" value="TreeGrafter"/>
</dbReference>
<dbReference type="SUPFAM" id="SSF57903">
    <property type="entry name" value="FYVE/PHD zinc finger"/>
    <property type="match status" value="1"/>
</dbReference>
<evidence type="ECO:0000256" key="3">
    <source>
        <dbReference type="ARBA" id="ARBA00022833"/>
    </source>
</evidence>
<feature type="domain" description="PHD-type" evidence="6">
    <location>
        <begin position="46"/>
        <end position="96"/>
    </location>
</feature>
<evidence type="ECO:0000256" key="2">
    <source>
        <dbReference type="ARBA" id="ARBA00022771"/>
    </source>
</evidence>
<feature type="compositionally biased region" description="Basic and acidic residues" evidence="5">
    <location>
        <begin position="9"/>
        <end position="18"/>
    </location>
</feature>